<proteinExistence type="predicted"/>
<reference evidence="1 2" key="1">
    <citation type="journal article" date="2020" name="Biotechnol. Biofuels">
        <title>New insights from the biogas microbiome by comprehensive genome-resolved metagenomics of nearly 1600 species originating from multiple anaerobic digesters.</title>
        <authorList>
            <person name="Campanaro S."/>
            <person name="Treu L."/>
            <person name="Rodriguez-R L.M."/>
            <person name="Kovalovszki A."/>
            <person name="Ziels R.M."/>
            <person name="Maus I."/>
            <person name="Zhu X."/>
            <person name="Kougias P.G."/>
            <person name="Basile A."/>
            <person name="Luo G."/>
            <person name="Schluter A."/>
            <person name="Konstantinidis K.T."/>
            <person name="Angelidaki I."/>
        </authorList>
    </citation>
    <scope>NUCLEOTIDE SEQUENCE [LARGE SCALE GENOMIC DNA]</scope>
    <source>
        <strain evidence="1">AS27yjCOA_65</strain>
    </source>
</reference>
<organism evidence="1 2">
    <name type="scientific">SAR324 cluster bacterium</name>
    <dbReference type="NCBI Taxonomy" id="2024889"/>
    <lineage>
        <taxon>Bacteria</taxon>
        <taxon>Deltaproteobacteria</taxon>
        <taxon>SAR324 cluster</taxon>
    </lineage>
</organism>
<name>A0A7X9FQ57_9DELT</name>
<evidence type="ECO:0000313" key="1">
    <source>
        <dbReference type="EMBL" id="NMC61764.1"/>
    </source>
</evidence>
<gene>
    <name evidence="1" type="ORF">GYA55_01205</name>
</gene>
<dbReference type="AlphaFoldDB" id="A0A7X9FQ57"/>
<sequence length="728" mass="83354">MRINVHPIILDRKHEAPIPEGYEVIESEVQFLLHANDKKPLMIKGQRVCDWAQKYYDGRNIVYKEITLPKTQLVESFPELSDEKAQYICELLGKKINAMQKISANEILFSCFPISLWDELPSLKHAAEWLLWLDETNPNPAFTPILRTIATDWKNACVEASPLYDIVDPAKARETLKEWLGAKITPSFNHYGQFPVTIPEKWILDLQKMWNLEIINSNGSFLLDIIKTPIEWRFKHLIATRTLDFFEKHMDSEYFSDDVYDAMTRLLSGNDLLRLRVIKPIPEPTKVPEEPESVITWFTKGYLPFREQQLAKKSEELPPKVLEFGQEFACWYLNFYPKALFSKKYLSFFKSKDLRDLDSNHVNLLIILDGLHAVDAKYLLANLLNSEGQNRLVMTENDYCFAPLPTVTDFSKGALIHGVQPTFMKEFALLGEDVSEYQTPVPMLQEAKPGNLFMWRIQDPDHTYHAKNKSSMLKKDVEGSLSTIATKILEVVDNVSVTQPLRIIITTDHGRFLGTSKRDVDIPANMEAHGRAAWGKTNIEYNETGYKIENDLVFLSKDRFGLLSDDAAVILTDHAFRSEKQKKEISTHGGLFPEEVIIPWMVFERNLSRPEINIKLSGKGQANQPGSVKILAINPSSIDITISRIIFVFNEDDKYVINVDQKIPGMDKIDFDITLPAWPSSEQKAQGRAQAFFQLPEGDDYASEINLSDLEVTELYTRDKSLLEGLDL</sequence>
<dbReference type="EMBL" id="JAAZON010000045">
    <property type="protein sequence ID" value="NMC61764.1"/>
    <property type="molecule type" value="Genomic_DNA"/>
</dbReference>
<accession>A0A7X9FQ57</accession>
<evidence type="ECO:0000313" key="2">
    <source>
        <dbReference type="Proteomes" id="UP000524246"/>
    </source>
</evidence>
<evidence type="ECO:0008006" key="3">
    <source>
        <dbReference type="Google" id="ProtNLM"/>
    </source>
</evidence>
<protein>
    <recommendedName>
        <fullName evidence="3">PglZ domain-containing protein</fullName>
    </recommendedName>
</protein>
<comment type="caution">
    <text evidence="1">The sequence shown here is derived from an EMBL/GenBank/DDBJ whole genome shotgun (WGS) entry which is preliminary data.</text>
</comment>
<dbReference type="Proteomes" id="UP000524246">
    <property type="component" value="Unassembled WGS sequence"/>
</dbReference>